<reference evidence="8 9" key="1">
    <citation type="submission" date="2015-01" db="EMBL/GenBank/DDBJ databases">
        <title>Evolution of Trichinella species and genotypes.</title>
        <authorList>
            <person name="Korhonen P.K."/>
            <person name="Edoardo P."/>
            <person name="Giuseppe L.R."/>
            <person name="Gasser R.B."/>
        </authorList>
    </citation>
    <scope>NUCLEOTIDE SEQUENCE [LARGE SCALE GENOMIC DNA]</scope>
    <source>
        <strain evidence="8">ISS176</strain>
    </source>
</reference>
<gene>
    <name evidence="8" type="primary">Zswim6</name>
    <name evidence="8" type="ORF">T4C_9762</name>
</gene>
<keyword evidence="3" id="KW-0862">Zinc</keyword>
<feature type="compositionally biased region" description="Basic residues" evidence="5">
    <location>
        <begin position="1"/>
        <end position="17"/>
    </location>
</feature>
<evidence type="ECO:0000259" key="7">
    <source>
        <dbReference type="PROSITE" id="PS50966"/>
    </source>
</evidence>
<evidence type="ECO:0000256" key="1">
    <source>
        <dbReference type="ARBA" id="ARBA00022723"/>
    </source>
</evidence>
<keyword evidence="6" id="KW-1133">Transmembrane helix</keyword>
<dbReference type="PANTHER" id="PTHR22619">
    <property type="entry name" value="ZINC FINGER SWIM DOMAIN CONTAINING PROTEIN 4, 5, 6"/>
    <property type="match status" value="1"/>
</dbReference>
<keyword evidence="6" id="KW-0812">Transmembrane</keyword>
<evidence type="ECO:0000313" key="9">
    <source>
        <dbReference type="Proteomes" id="UP000054826"/>
    </source>
</evidence>
<feature type="region of interest" description="Disordered" evidence="5">
    <location>
        <begin position="1"/>
        <end position="44"/>
    </location>
</feature>
<dbReference type="Pfam" id="PF21055">
    <property type="entry name" value="ZSWIM4-8_C"/>
    <property type="match status" value="1"/>
</dbReference>
<keyword evidence="1" id="KW-0479">Metal-binding</keyword>
<dbReference type="InterPro" id="IPR007527">
    <property type="entry name" value="Znf_SWIM"/>
</dbReference>
<evidence type="ECO:0000256" key="3">
    <source>
        <dbReference type="ARBA" id="ARBA00022833"/>
    </source>
</evidence>
<feature type="compositionally biased region" description="Basic and acidic residues" evidence="5">
    <location>
        <begin position="18"/>
        <end position="36"/>
    </location>
</feature>
<feature type="region of interest" description="Disordered" evidence="5">
    <location>
        <begin position="118"/>
        <end position="143"/>
    </location>
</feature>
<evidence type="ECO:0000256" key="4">
    <source>
        <dbReference type="PROSITE-ProRule" id="PRU00325"/>
    </source>
</evidence>
<feature type="transmembrane region" description="Helical" evidence="6">
    <location>
        <begin position="249"/>
        <end position="277"/>
    </location>
</feature>
<name>A0A0V1J980_TRIPS</name>
<protein>
    <submittedName>
        <fullName evidence="8">Zinc finger SWIM domain-containing protein</fullName>
    </submittedName>
</protein>
<dbReference type="Proteomes" id="UP000054826">
    <property type="component" value="Unassembled WGS sequence"/>
</dbReference>
<feature type="transmembrane region" description="Helical" evidence="6">
    <location>
        <begin position="353"/>
        <end position="374"/>
    </location>
</feature>
<dbReference type="PROSITE" id="PS50966">
    <property type="entry name" value="ZF_SWIM"/>
    <property type="match status" value="1"/>
</dbReference>
<evidence type="ECO:0000256" key="2">
    <source>
        <dbReference type="ARBA" id="ARBA00022771"/>
    </source>
</evidence>
<evidence type="ECO:0000313" key="8">
    <source>
        <dbReference type="EMBL" id="KRZ31464.1"/>
    </source>
</evidence>
<feature type="domain" description="SWIM-type" evidence="7">
    <location>
        <begin position="391"/>
        <end position="428"/>
    </location>
</feature>
<organism evidence="8 9">
    <name type="scientific">Trichinella pseudospiralis</name>
    <name type="common">Parasitic roundworm</name>
    <dbReference type="NCBI Taxonomy" id="6337"/>
    <lineage>
        <taxon>Eukaryota</taxon>
        <taxon>Metazoa</taxon>
        <taxon>Ecdysozoa</taxon>
        <taxon>Nematoda</taxon>
        <taxon>Enoplea</taxon>
        <taxon>Dorylaimia</taxon>
        <taxon>Trichinellida</taxon>
        <taxon>Trichinellidae</taxon>
        <taxon>Trichinella</taxon>
    </lineage>
</organism>
<keyword evidence="6" id="KW-0472">Membrane</keyword>
<dbReference type="GO" id="GO:0008270">
    <property type="term" value="F:zinc ion binding"/>
    <property type="evidence" value="ECO:0007669"/>
    <property type="project" value="UniProtKB-KW"/>
</dbReference>
<comment type="caution">
    <text evidence="8">The sequence shown here is derived from an EMBL/GenBank/DDBJ whole genome shotgun (WGS) entry which is preliminary data.</text>
</comment>
<dbReference type="GO" id="GO:0031462">
    <property type="term" value="C:Cul2-RING ubiquitin ligase complex"/>
    <property type="evidence" value="ECO:0007669"/>
    <property type="project" value="TreeGrafter"/>
</dbReference>
<evidence type="ECO:0000256" key="5">
    <source>
        <dbReference type="SAM" id="MobiDB-lite"/>
    </source>
</evidence>
<evidence type="ECO:0000256" key="6">
    <source>
        <dbReference type="SAM" id="Phobius"/>
    </source>
</evidence>
<dbReference type="InterPro" id="IPR048370">
    <property type="entry name" value="ZSWIM4-8_C"/>
</dbReference>
<proteinExistence type="predicted"/>
<sequence>MGVGCRRCRNDRKSRRRGNNEPRFMPEEGASEEHSPGRSGTFLTNGVSTAFRNLLPGMRTRSFIHWPSGRSMGWSRQTEEEEENSVLSACAWACLVSCTEVNTNDRLADRMGKRMPGSASWHLAAGSSSAKQPKRYRPPGLEAQEKRLQRRDGVVTLLDSAARVVAENYPLHVIEQRCRAVPEPVLYRVLLWAFPREELFIRLYSCPAPDVERSSRAGGPSSSAFVDGARLLDFNAVEDALQIDVFMNILFVVIVVPMAGLRASFNLVTLTHLLYLYELPTFRFGWRGCLDQGTSFASTEGHCGGSIVPVDVVNLCVPRPKDINLPFFCRPRSPCLAFHHHHHLYCCLHLTKIAFQNFLIIIFPCCSGLIWFHLSGRVRAMTGNELERHSFRISMAFDRCKITSIRCNCDNCDIYWCEHAVALALFRIRRVKMVEIRLPISESLYQMDRDQLQKFVQYLIAEHHVDVLPTAQHLADEIFQDTSRINAVAGAPDPTAGPNPDGDHRWFLDESQICSIVQSYMTQTICSEQLQTLFSKVREMLSERDENGPRLLRLITNQFLTNHCESSAFRAITFQTPLMADKCQQLWDQLGALWVCVVLNPYCRPEQKIEWQETLKRWVSVLTCPPENIICLTNQLYCDEHGSSDPDSPSTSNGGSMRWQGSGYRNVTRTVFHRALDACLVKWTDSLLKRILEDEDFCNENEPLWSEHVPTACARVDSLRTHGYHKQAIQLAMSIVRYMKFEQRRVTVQEQQLYQGNQGARPAPCEGWIGHPLDPINMLYDCLINAAEMYQTNSNVYTKCALEAALIALSQRRRTPPCLYAQQKAIKQEECLVQKLKGMTFDDTLFETMKIQAELILKSPSQYPMEEKATCTSNDEHERPFTFYSSVHSLASFLFQVFLPTETELAYSIGLKAIQWNTNVEGSEANALLSRPLGAVPVTNHGRYQQSSLASKLLIAAKDDVVRLRNVLEAVQASVRSPSFLYRLAHEVHREALSLNEDSSSRINLLNTAFELGLRVCCSTRSPSCFAGRSENGALQVLHIAVSNPTWCRQEMIQWVVGCATALSFRAVLSLLSNWPKFFTPLEATRMVAPIIIRETITQLKLEYPQREEIKHAVHRLALECALKCPSNCAFHAIALCESDPRAFEAAYKLVMEVGEKNGLINAEEFFNIGRRMEQLGQSEKAYNMALLGLSRMRITHSDDASPLINSVYWACALGHSLGTMQLARVINLIVKHVQCATVLSDILRRCAFSSSHAIMPSSKHGPNSDAKLMLLSQASLKQLLNAAINAYIETVHSRLAHISPRHYNEFLDFLAKARETFVLSEEGHVKFSHLIEHMKFFYRGKKKLVTLIRSRFG</sequence>
<dbReference type="EMBL" id="JYDV01000119">
    <property type="protein sequence ID" value="KRZ31464.1"/>
    <property type="molecule type" value="Genomic_DNA"/>
</dbReference>
<dbReference type="PANTHER" id="PTHR22619:SF0">
    <property type="entry name" value="ZINC FINGER SWIM DOMAIN-CONTAINING PROTEIN 6-LIKE PROTEIN"/>
    <property type="match status" value="1"/>
</dbReference>
<keyword evidence="2 4" id="KW-0863">Zinc-finger</keyword>
<accession>A0A0V1J980</accession>